<dbReference type="EMBL" id="JMQA01000047">
    <property type="protein sequence ID" value="KFM94635.1"/>
    <property type="molecule type" value="Genomic_DNA"/>
</dbReference>
<keyword evidence="1" id="KW-0812">Transmembrane</keyword>
<dbReference type="AlphaFoldDB" id="A0A090YRB5"/>
<sequence>MKEYYGTILITEYIYHDSNEKGQIFKMVKILRKRNLIILGFIILLFGVYTIDWSGTPQPVKAVNHYLMLVQKKNAQDAYQMLYIQNSKSRLYFETYKESVYSDPLIEYKIKGSSKIDKKIYYVSTYINMDGWETDHTFEVRKIDGKWKIVY</sequence>
<proteinExistence type="predicted"/>
<dbReference type="HOGENOM" id="CLU_1729576_0_0_9"/>
<dbReference type="Proteomes" id="UP000029278">
    <property type="component" value="Unassembled WGS sequence"/>
</dbReference>
<reference evidence="2 3" key="1">
    <citation type="submission" date="2014-04" db="EMBL/GenBank/DDBJ databases">
        <authorList>
            <person name="Bishop-Lilly K.A."/>
            <person name="Broomall S.M."/>
            <person name="Chain P.S."/>
            <person name="Chertkov O."/>
            <person name="Coyne S.R."/>
            <person name="Daligault H.E."/>
            <person name="Davenport K.W."/>
            <person name="Erkkila T."/>
            <person name="Frey K.G."/>
            <person name="Gibbons H.S."/>
            <person name="Gu W."/>
            <person name="Jaissle J."/>
            <person name="Johnson S.L."/>
            <person name="Koroleva G.I."/>
            <person name="Ladner J.T."/>
            <person name="Lo C.-C."/>
            <person name="Minogue T.D."/>
            <person name="Munk C."/>
            <person name="Palacios G.F."/>
            <person name="Redden C.L."/>
            <person name="Rosenzweig C.N."/>
            <person name="Scholz M.B."/>
            <person name="Teshima H."/>
            <person name="Xu Y."/>
        </authorList>
    </citation>
    <scope>NUCLEOTIDE SEQUENCE [LARGE SCALE GENOMIC DNA]</scope>
    <source>
        <strain evidence="2 3">8244</strain>
    </source>
</reference>
<evidence type="ECO:0008006" key="4">
    <source>
        <dbReference type="Google" id="ProtNLM"/>
    </source>
</evidence>
<accession>A0A090YRB5</accession>
<keyword evidence="3" id="KW-1185">Reference proteome</keyword>
<comment type="caution">
    <text evidence="2">The sequence shown here is derived from an EMBL/GenBank/DDBJ whole genome shotgun (WGS) entry which is preliminary data.</text>
</comment>
<organism evidence="2 3">
    <name type="scientific">Paenibacillus macerans</name>
    <name type="common">Bacillus macerans</name>
    <dbReference type="NCBI Taxonomy" id="44252"/>
    <lineage>
        <taxon>Bacteria</taxon>
        <taxon>Bacillati</taxon>
        <taxon>Bacillota</taxon>
        <taxon>Bacilli</taxon>
        <taxon>Bacillales</taxon>
        <taxon>Paenibacillaceae</taxon>
        <taxon>Paenibacillus</taxon>
    </lineage>
</organism>
<dbReference type="PATRIC" id="fig|44252.3.peg.5744"/>
<gene>
    <name evidence="2" type="ORF">DJ90_1462</name>
</gene>
<keyword evidence="1" id="KW-1133">Transmembrane helix</keyword>
<name>A0A090YRB5_PAEMA</name>
<evidence type="ECO:0000313" key="2">
    <source>
        <dbReference type="EMBL" id="KFM94635.1"/>
    </source>
</evidence>
<protein>
    <recommendedName>
        <fullName evidence="4">DUF4878 domain-containing protein</fullName>
    </recommendedName>
</protein>
<evidence type="ECO:0000313" key="3">
    <source>
        <dbReference type="Proteomes" id="UP000029278"/>
    </source>
</evidence>
<evidence type="ECO:0000256" key="1">
    <source>
        <dbReference type="SAM" id="Phobius"/>
    </source>
</evidence>
<feature type="transmembrane region" description="Helical" evidence="1">
    <location>
        <begin position="36"/>
        <end position="55"/>
    </location>
</feature>
<keyword evidence="1" id="KW-0472">Membrane</keyword>